<dbReference type="AlphaFoldDB" id="A0AA42CEB0"/>
<dbReference type="RefSeq" id="WP_264711859.1">
    <property type="nucleotide sequence ID" value="NZ_JAPDNT010000001.1"/>
</dbReference>
<keyword evidence="4" id="KW-1185">Reference proteome</keyword>
<dbReference type="InterPro" id="IPR038717">
    <property type="entry name" value="Tc1-like_DDE_dom"/>
</dbReference>
<dbReference type="GO" id="GO:0003676">
    <property type="term" value="F:nucleic acid binding"/>
    <property type="evidence" value="ECO:0007669"/>
    <property type="project" value="InterPro"/>
</dbReference>
<evidence type="ECO:0000259" key="1">
    <source>
        <dbReference type="Pfam" id="PF13358"/>
    </source>
</evidence>
<dbReference type="Pfam" id="PF13592">
    <property type="entry name" value="HTH_33"/>
    <property type="match status" value="1"/>
</dbReference>
<dbReference type="SUPFAM" id="SSF46689">
    <property type="entry name" value="Homeodomain-like"/>
    <property type="match status" value="1"/>
</dbReference>
<feature type="domain" description="Winged helix-turn helix" evidence="2">
    <location>
        <begin position="125"/>
        <end position="180"/>
    </location>
</feature>
<reference evidence="3" key="2">
    <citation type="submission" date="2022-10" db="EMBL/GenBank/DDBJ databases">
        <authorList>
            <person name="Trinh H.N."/>
        </authorList>
    </citation>
    <scope>NUCLEOTIDE SEQUENCE</scope>
    <source>
        <strain evidence="3">RN2-1</strain>
    </source>
</reference>
<accession>A0AA42CEB0</accession>
<evidence type="ECO:0000313" key="4">
    <source>
        <dbReference type="Proteomes" id="UP001165679"/>
    </source>
</evidence>
<dbReference type="Pfam" id="PF13358">
    <property type="entry name" value="DDE_3"/>
    <property type="match status" value="1"/>
</dbReference>
<gene>
    <name evidence="3" type="ORF">OL599_01695</name>
</gene>
<sequence length="321" mass="35095">MVNPDSAGFRLIAVASTRRGGIRCGDGWIGVERPGSRIFSDDDASAAEQRGASPDERAVLLDDGWPAECIAEALFIEAETVREHRRLYATQGRAGIEHLACTGSVPALTAEQCGRVEAELCARLYMSAKEVCDFVAQRFGVDYTPHAMAKLLGRLGFIWKRPKRVPAKADAAAQQAFLEQTLAPLMAQAAANPDQPLYFVDATHPAYDAHPACGWIRKGETRVLKSNHGRANVTLNGALSWPAREVVHRAASKITAAEMIALFQDLQARHPTAIAVNVIVDNATYNRAAAVREWLAGADCRVRLVYLQPYAPNLNLIERLW</sequence>
<proteinExistence type="predicted"/>
<dbReference type="Gene3D" id="3.30.420.10">
    <property type="entry name" value="Ribonuclease H-like superfamily/Ribonuclease H"/>
    <property type="match status" value="1"/>
</dbReference>
<feature type="domain" description="Tc1-like transposase DDE" evidence="1">
    <location>
        <begin position="196"/>
        <end position="321"/>
    </location>
</feature>
<organism evidence="3 4">
    <name type="scientific">Limobrevibacterium gyesilva</name>
    <dbReference type="NCBI Taxonomy" id="2991712"/>
    <lineage>
        <taxon>Bacteria</taxon>
        <taxon>Pseudomonadati</taxon>
        <taxon>Pseudomonadota</taxon>
        <taxon>Alphaproteobacteria</taxon>
        <taxon>Acetobacterales</taxon>
        <taxon>Acetobacteraceae</taxon>
        <taxon>Limobrevibacterium</taxon>
    </lineage>
</organism>
<dbReference type="InterPro" id="IPR009057">
    <property type="entry name" value="Homeodomain-like_sf"/>
</dbReference>
<dbReference type="InterPro" id="IPR036397">
    <property type="entry name" value="RNaseH_sf"/>
</dbReference>
<evidence type="ECO:0000313" key="3">
    <source>
        <dbReference type="EMBL" id="MCW3473281.1"/>
    </source>
</evidence>
<dbReference type="EMBL" id="JAPDNT010000001">
    <property type="protein sequence ID" value="MCW3473281.1"/>
    <property type="molecule type" value="Genomic_DNA"/>
</dbReference>
<reference evidence="3" key="1">
    <citation type="submission" date="2022-09" db="EMBL/GenBank/DDBJ databases">
        <title>Rhodovastum sp. nov. RN2-1 isolated from soil in Seongnam, South Korea.</title>
        <authorList>
            <person name="Le N.T."/>
        </authorList>
    </citation>
    <scope>NUCLEOTIDE SEQUENCE</scope>
    <source>
        <strain evidence="3">RN2-1</strain>
    </source>
</reference>
<evidence type="ECO:0000259" key="2">
    <source>
        <dbReference type="Pfam" id="PF13592"/>
    </source>
</evidence>
<comment type="caution">
    <text evidence="3">The sequence shown here is derived from an EMBL/GenBank/DDBJ whole genome shotgun (WGS) entry which is preliminary data.</text>
</comment>
<dbReference type="InterPro" id="IPR047655">
    <property type="entry name" value="Transpos_IS630-like"/>
</dbReference>
<dbReference type="InterPro" id="IPR025959">
    <property type="entry name" value="Winged_HTH_dom"/>
</dbReference>
<name>A0AA42CEB0_9PROT</name>
<dbReference type="NCBIfam" id="NF033545">
    <property type="entry name" value="transpos_IS630"/>
    <property type="match status" value="1"/>
</dbReference>
<protein>
    <submittedName>
        <fullName evidence="3">IS630 family transposase</fullName>
    </submittedName>
</protein>
<dbReference type="Proteomes" id="UP001165679">
    <property type="component" value="Unassembled WGS sequence"/>
</dbReference>